<dbReference type="Proteomes" id="UP001163878">
    <property type="component" value="Chromosome"/>
</dbReference>
<organism evidence="2 3">
    <name type="scientific">Streptomyces peucetius</name>
    <dbReference type="NCBI Taxonomy" id="1950"/>
    <lineage>
        <taxon>Bacteria</taxon>
        <taxon>Bacillati</taxon>
        <taxon>Actinomycetota</taxon>
        <taxon>Actinomycetes</taxon>
        <taxon>Kitasatosporales</taxon>
        <taxon>Streptomycetaceae</taxon>
        <taxon>Streptomyces</taxon>
    </lineage>
</organism>
<gene>
    <name evidence="2" type="ORF">OGH68_16660</name>
</gene>
<dbReference type="EMBL" id="CP107567">
    <property type="protein sequence ID" value="UYQ62954.1"/>
    <property type="molecule type" value="Genomic_DNA"/>
</dbReference>
<name>A0ABY6I7J0_STRPE</name>
<reference evidence="2" key="1">
    <citation type="submission" date="2022-10" db="EMBL/GenBank/DDBJ databases">
        <title>Cytochrome P450 Catalyzes Benzene Ring Formation in the Biosynthesis of Trialkyl-Substituted Aromatic Polyketides.</title>
        <authorList>
            <person name="Zhao E."/>
            <person name="Ge H."/>
        </authorList>
    </citation>
    <scope>NUCLEOTIDE SEQUENCE</scope>
    <source>
        <strain evidence="2">NA0869</strain>
    </source>
</reference>
<sequence length="43" mass="4816">MERVVAVLVEVQREVELRDAPGPAKTQVAEIRGKTQGKKNKKK</sequence>
<keyword evidence="3" id="KW-1185">Reference proteome</keyword>
<dbReference type="RefSeq" id="WP_264244848.1">
    <property type="nucleotide sequence ID" value="NZ_CP107567.1"/>
</dbReference>
<feature type="region of interest" description="Disordered" evidence="1">
    <location>
        <begin position="19"/>
        <end position="43"/>
    </location>
</feature>
<accession>A0ABY6I7J0</accession>
<evidence type="ECO:0000313" key="3">
    <source>
        <dbReference type="Proteomes" id="UP001163878"/>
    </source>
</evidence>
<evidence type="ECO:0000256" key="1">
    <source>
        <dbReference type="SAM" id="MobiDB-lite"/>
    </source>
</evidence>
<evidence type="ECO:0000313" key="2">
    <source>
        <dbReference type="EMBL" id="UYQ62954.1"/>
    </source>
</evidence>
<proteinExistence type="predicted"/>
<protein>
    <submittedName>
        <fullName evidence="2">Uncharacterized protein</fullName>
    </submittedName>
</protein>